<dbReference type="InterPro" id="IPR029753">
    <property type="entry name" value="D-isomer_DH_CS"/>
</dbReference>
<evidence type="ECO:0000256" key="4">
    <source>
        <dbReference type="ARBA" id="ARBA00013001"/>
    </source>
</evidence>
<keyword evidence="7 12" id="KW-0560">Oxidoreductase</keyword>
<reference evidence="14 15" key="1">
    <citation type="submission" date="2023-10" db="EMBL/GenBank/DDBJ databases">
        <title>Two novel species belonging to the OM43/NOR5 clade.</title>
        <authorList>
            <person name="Park M."/>
        </authorList>
    </citation>
    <scope>NUCLEOTIDE SEQUENCE [LARGE SCALE GENOMIC DNA]</scope>
    <source>
        <strain evidence="14 15">IMCC43200</strain>
    </source>
</reference>
<evidence type="ECO:0000256" key="10">
    <source>
        <dbReference type="ARBA" id="ARBA00048126"/>
    </source>
</evidence>
<gene>
    <name evidence="14" type="ORF">R0135_13440</name>
</gene>
<dbReference type="RefSeq" id="WP_407347396.1">
    <property type="nucleotide sequence ID" value="NZ_CP136864.1"/>
</dbReference>
<dbReference type="InterPro" id="IPR045865">
    <property type="entry name" value="ACT-like_dom_sf"/>
</dbReference>
<evidence type="ECO:0000259" key="13">
    <source>
        <dbReference type="PROSITE" id="PS51671"/>
    </source>
</evidence>
<dbReference type="PANTHER" id="PTHR42938:SF47">
    <property type="entry name" value="HYDROXYPYRUVATE REDUCTASE"/>
    <property type="match status" value="1"/>
</dbReference>
<evidence type="ECO:0000256" key="9">
    <source>
        <dbReference type="ARBA" id="ARBA00030455"/>
    </source>
</evidence>
<dbReference type="InterPro" id="IPR036291">
    <property type="entry name" value="NAD(P)-bd_dom_sf"/>
</dbReference>
<dbReference type="PROSITE" id="PS51671">
    <property type="entry name" value="ACT"/>
    <property type="match status" value="1"/>
</dbReference>
<dbReference type="InterPro" id="IPR029752">
    <property type="entry name" value="D-isomer_DH_CS1"/>
</dbReference>
<proteinExistence type="inferred from homology"/>
<evidence type="ECO:0000256" key="12">
    <source>
        <dbReference type="RuleBase" id="RU003719"/>
    </source>
</evidence>
<keyword evidence="15" id="KW-1185">Reference proteome</keyword>
<comment type="pathway">
    <text evidence="2">Amino-acid biosynthesis; L-serine biosynthesis; L-serine from 3-phospho-D-glycerate: step 1/3.</text>
</comment>
<dbReference type="EMBL" id="CP136864">
    <property type="protein sequence ID" value="WOJ92783.1"/>
    <property type="molecule type" value="Genomic_DNA"/>
</dbReference>
<feature type="domain" description="ACT" evidence="13">
    <location>
        <begin position="318"/>
        <end position="388"/>
    </location>
</feature>
<evidence type="ECO:0000313" key="15">
    <source>
        <dbReference type="Proteomes" id="UP001626537"/>
    </source>
</evidence>
<evidence type="ECO:0000256" key="3">
    <source>
        <dbReference type="ARBA" id="ARBA00005854"/>
    </source>
</evidence>
<dbReference type="SUPFAM" id="SSF51735">
    <property type="entry name" value="NAD(P)-binding Rossmann-fold domains"/>
    <property type="match status" value="1"/>
</dbReference>
<evidence type="ECO:0000256" key="5">
    <source>
        <dbReference type="ARBA" id="ARBA00013143"/>
    </source>
</evidence>
<protein>
    <recommendedName>
        <fullName evidence="6">D-3-phosphoglycerate dehydrogenase</fullName>
        <ecNumber evidence="4">1.1.1.399</ecNumber>
        <ecNumber evidence="5">1.1.1.95</ecNumber>
    </recommendedName>
    <alternativeName>
        <fullName evidence="9">2-oxoglutarate reductase</fullName>
    </alternativeName>
</protein>
<evidence type="ECO:0000313" key="14">
    <source>
        <dbReference type="EMBL" id="WOJ92783.1"/>
    </source>
</evidence>
<dbReference type="PROSITE" id="PS00065">
    <property type="entry name" value="D_2_HYDROXYACID_DH_1"/>
    <property type="match status" value="1"/>
</dbReference>
<dbReference type="EC" id="1.1.1.95" evidence="5"/>
<dbReference type="SUPFAM" id="SSF52283">
    <property type="entry name" value="Formate/glycerate dehydrogenase catalytic domain-like"/>
    <property type="match status" value="1"/>
</dbReference>
<evidence type="ECO:0000256" key="1">
    <source>
        <dbReference type="ARBA" id="ARBA00003800"/>
    </source>
</evidence>
<keyword evidence="8" id="KW-0520">NAD</keyword>
<evidence type="ECO:0000256" key="8">
    <source>
        <dbReference type="ARBA" id="ARBA00023027"/>
    </source>
</evidence>
<dbReference type="PROSITE" id="PS00671">
    <property type="entry name" value="D_2_HYDROXYACID_DH_3"/>
    <property type="match status" value="1"/>
</dbReference>
<dbReference type="Proteomes" id="UP001626537">
    <property type="component" value="Chromosome"/>
</dbReference>
<evidence type="ECO:0000256" key="6">
    <source>
        <dbReference type="ARBA" id="ARBA00021582"/>
    </source>
</evidence>
<comment type="function">
    <text evidence="1">Catalyzes the reversible oxidation of 3-phospho-D-glycerate to 3-phosphonooxypyruvate, the first step of the phosphorylated L-serine biosynthesis pathway. Also catalyzes the reversible oxidation of 2-hydroxyglutarate to 2-oxoglutarate.</text>
</comment>
<accession>A0ABZ0I1W9</accession>
<sequence length="392" mass="42808">MYKIRTYNTISVKGLNRFSREDYEVASELPHPDAFLIRSQKLHDMEFPETLKAIGRAGAGVNNVPLERCIEQGIVVFNAPGANANAVKELVLAGMLLGSRDIYAGMKFVESLDQQDGLDPLLEKEKKRFAGTELIGKTLGVVGLGNIGSLVANMGLALGMKVIGYDPAISVEAAWRLSSDVEKMDNLNSLFGRADYISLHLPVLDATRGLVSDNLLSGVKPSLVLLNFARGEIVDNSAIVRALDDGRMHRYVSDFPANDTLRHPGILQMPHIGASTGEAEENCAIMVADQLMDFLENGNIANSVNFPNIALPRTTPVRVTITNRNVPKVLNQITAIIAEHDINIVDMLNKSRADLAYNIIDLEACPTDDSLDALRSIEEVINVRVLGSCQYR</sequence>
<evidence type="ECO:0000256" key="7">
    <source>
        <dbReference type="ARBA" id="ARBA00023002"/>
    </source>
</evidence>
<dbReference type="CDD" id="cd12174">
    <property type="entry name" value="PGDH_like_3"/>
    <property type="match status" value="1"/>
</dbReference>
<dbReference type="PANTHER" id="PTHR42938">
    <property type="entry name" value="FORMATE DEHYDROGENASE 1"/>
    <property type="match status" value="1"/>
</dbReference>
<dbReference type="Pfam" id="PF02826">
    <property type="entry name" value="2-Hacid_dh_C"/>
    <property type="match status" value="1"/>
</dbReference>
<name>A0ABZ0I1W9_9GAMM</name>
<evidence type="ECO:0000256" key="11">
    <source>
        <dbReference type="ARBA" id="ARBA00048731"/>
    </source>
</evidence>
<comment type="catalytic activity">
    <reaction evidence="11">
        <text>(2R)-3-phosphoglycerate + NAD(+) = 3-phosphooxypyruvate + NADH + H(+)</text>
        <dbReference type="Rhea" id="RHEA:12641"/>
        <dbReference type="ChEBI" id="CHEBI:15378"/>
        <dbReference type="ChEBI" id="CHEBI:18110"/>
        <dbReference type="ChEBI" id="CHEBI:57540"/>
        <dbReference type="ChEBI" id="CHEBI:57945"/>
        <dbReference type="ChEBI" id="CHEBI:58272"/>
        <dbReference type="EC" id="1.1.1.95"/>
    </reaction>
</comment>
<evidence type="ECO:0000256" key="2">
    <source>
        <dbReference type="ARBA" id="ARBA00005216"/>
    </source>
</evidence>
<organism evidence="14 15">
    <name type="scientific">Congregibacter variabilis</name>
    <dbReference type="NCBI Taxonomy" id="3081200"/>
    <lineage>
        <taxon>Bacteria</taxon>
        <taxon>Pseudomonadati</taxon>
        <taxon>Pseudomonadota</taxon>
        <taxon>Gammaproteobacteria</taxon>
        <taxon>Cellvibrionales</taxon>
        <taxon>Halieaceae</taxon>
        <taxon>Congregibacter</taxon>
    </lineage>
</organism>
<comment type="similarity">
    <text evidence="3 12">Belongs to the D-isomer specific 2-hydroxyacid dehydrogenase family.</text>
</comment>
<dbReference type="Gene3D" id="3.30.70.260">
    <property type="match status" value="1"/>
</dbReference>
<dbReference type="SUPFAM" id="SSF55021">
    <property type="entry name" value="ACT-like"/>
    <property type="match status" value="1"/>
</dbReference>
<comment type="catalytic activity">
    <reaction evidence="10">
        <text>(R)-2-hydroxyglutarate + NAD(+) = 2-oxoglutarate + NADH + H(+)</text>
        <dbReference type="Rhea" id="RHEA:49612"/>
        <dbReference type="ChEBI" id="CHEBI:15378"/>
        <dbReference type="ChEBI" id="CHEBI:15801"/>
        <dbReference type="ChEBI" id="CHEBI:16810"/>
        <dbReference type="ChEBI" id="CHEBI:57540"/>
        <dbReference type="ChEBI" id="CHEBI:57945"/>
        <dbReference type="EC" id="1.1.1.399"/>
    </reaction>
</comment>
<dbReference type="CDD" id="cd04901">
    <property type="entry name" value="ACT_3PGDH"/>
    <property type="match status" value="1"/>
</dbReference>
<dbReference type="Gene3D" id="3.40.50.720">
    <property type="entry name" value="NAD(P)-binding Rossmann-like Domain"/>
    <property type="match status" value="2"/>
</dbReference>
<dbReference type="Pfam" id="PF00389">
    <property type="entry name" value="2-Hacid_dh"/>
    <property type="match status" value="1"/>
</dbReference>
<dbReference type="InterPro" id="IPR002912">
    <property type="entry name" value="ACT_dom"/>
</dbReference>
<dbReference type="InterPro" id="IPR006139">
    <property type="entry name" value="D-isomer_2_OHA_DH_cat_dom"/>
</dbReference>
<dbReference type="EC" id="1.1.1.399" evidence="4"/>
<dbReference type="InterPro" id="IPR006140">
    <property type="entry name" value="D-isomer_DH_NAD-bd"/>
</dbReference>